<dbReference type="Proteomes" id="UP000828390">
    <property type="component" value="Unassembled WGS sequence"/>
</dbReference>
<dbReference type="AlphaFoldDB" id="A0A9D3YYM5"/>
<protein>
    <submittedName>
        <fullName evidence="1">Uncharacterized protein</fullName>
    </submittedName>
</protein>
<keyword evidence="2" id="KW-1185">Reference proteome</keyword>
<gene>
    <name evidence="1" type="ORF">DPMN_066265</name>
</gene>
<accession>A0A9D3YYM5</accession>
<name>A0A9D3YYM5_DREPO</name>
<evidence type="ECO:0000313" key="2">
    <source>
        <dbReference type="Proteomes" id="UP000828390"/>
    </source>
</evidence>
<proteinExistence type="predicted"/>
<reference evidence="1" key="1">
    <citation type="journal article" date="2019" name="bioRxiv">
        <title>The Genome of the Zebra Mussel, Dreissena polymorpha: A Resource for Invasive Species Research.</title>
        <authorList>
            <person name="McCartney M.A."/>
            <person name="Auch B."/>
            <person name="Kono T."/>
            <person name="Mallez S."/>
            <person name="Zhang Y."/>
            <person name="Obille A."/>
            <person name="Becker A."/>
            <person name="Abrahante J.E."/>
            <person name="Garbe J."/>
            <person name="Badalamenti J.P."/>
            <person name="Herman A."/>
            <person name="Mangelson H."/>
            <person name="Liachko I."/>
            <person name="Sullivan S."/>
            <person name="Sone E.D."/>
            <person name="Koren S."/>
            <person name="Silverstein K.A.T."/>
            <person name="Beckman K.B."/>
            <person name="Gohl D.M."/>
        </authorList>
    </citation>
    <scope>NUCLEOTIDE SEQUENCE</scope>
    <source>
        <strain evidence="1">Duluth1</strain>
        <tissue evidence="1">Whole animal</tissue>
    </source>
</reference>
<comment type="caution">
    <text evidence="1">The sequence shown here is derived from an EMBL/GenBank/DDBJ whole genome shotgun (WGS) entry which is preliminary data.</text>
</comment>
<dbReference type="EMBL" id="JAIWYP010000014">
    <property type="protein sequence ID" value="KAH3706874.1"/>
    <property type="molecule type" value="Genomic_DNA"/>
</dbReference>
<organism evidence="1 2">
    <name type="scientific">Dreissena polymorpha</name>
    <name type="common">Zebra mussel</name>
    <name type="synonym">Mytilus polymorpha</name>
    <dbReference type="NCBI Taxonomy" id="45954"/>
    <lineage>
        <taxon>Eukaryota</taxon>
        <taxon>Metazoa</taxon>
        <taxon>Spiralia</taxon>
        <taxon>Lophotrochozoa</taxon>
        <taxon>Mollusca</taxon>
        <taxon>Bivalvia</taxon>
        <taxon>Autobranchia</taxon>
        <taxon>Heteroconchia</taxon>
        <taxon>Euheterodonta</taxon>
        <taxon>Imparidentia</taxon>
        <taxon>Neoheterodontei</taxon>
        <taxon>Myida</taxon>
        <taxon>Dreissenoidea</taxon>
        <taxon>Dreissenidae</taxon>
        <taxon>Dreissena</taxon>
    </lineage>
</organism>
<sequence length="75" mass="8344">MEPMKTVESYIYVLAESHKVPCIDVKVAQSIVVCGERIPAENSADLPNIMPFDLLWIILKFSKSESAVMSEKESG</sequence>
<evidence type="ECO:0000313" key="1">
    <source>
        <dbReference type="EMBL" id="KAH3706874.1"/>
    </source>
</evidence>
<reference evidence="1" key="2">
    <citation type="submission" date="2020-11" db="EMBL/GenBank/DDBJ databases">
        <authorList>
            <person name="McCartney M.A."/>
            <person name="Auch B."/>
            <person name="Kono T."/>
            <person name="Mallez S."/>
            <person name="Becker A."/>
            <person name="Gohl D.M."/>
            <person name="Silverstein K.A.T."/>
            <person name="Koren S."/>
            <person name="Bechman K.B."/>
            <person name="Herman A."/>
            <person name="Abrahante J.E."/>
            <person name="Garbe J."/>
        </authorList>
    </citation>
    <scope>NUCLEOTIDE SEQUENCE</scope>
    <source>
        <strain evidence="1">Duluth1</strain>
        <tissue evidence="1">Whole animal</tissue>
    </source>
</reference>